<accession>A0ABN0FCI7</accession>
<evidence type="ECO:0000259" key="2">
    <source>
        <dbReference type="Pfam" id="PF01425"/>
    </source>
</evidence>
<dbReference type="Pfam" id="PF01425">
    <property type="entry name" value="Amidase"/>
    <property type="match status" value="1"/>
</dbReference>
<evidence type="ECO:0000313" key="3">
    <source>
        <dbReference type="EMBL" id="EIM96367.1"/>
    </source>
</evidence>
<proteinExistence type="inferred from homology"/>
<gene>
    <name evidence="3" type="ORF">WQE_34461</name>
</gene>
<feature type="domain" description="Amidase" evidence="2">
    <location>
        <begin position="51"/>
        <end position="417"/>
    </location>
</feature>
<dbReference type="InterPro" id="IPR000120">
    <property type="entry name" value="Amidase"/>
</dbReference>
<keyword evidence="4" id="KW-1185">Reference proteome</keyword>
<dbReference type="InterPro" id="IPR036928">
    <property type="entry name" value="AS_sf"/>
</dbReference>
<comment type="similarity">
    <text evidence="1">Belongs to the amidase family.</text>
</comment>
<organism evidence="3 4">
    <name type="scientific">Paraburkholderia hospita</name>
    <dbReference type="NCBI Taxonomy" id="169430"/>
    <lineage>
        <taxon>Bacteria</taxon>
        <taxon>Pseudomonadati</taxon>
        <taxon>Pseudomonadota</taxon>
        <taxon>Betaproteobacteria</taxon>
        <taxon>Burkholderiales</taxon>
        <taxon>Burkholderiaceae</taxon>
        <taxon>Paraburkholderia</taxon>
    </lineage>
</organism>
<dbReference type="RefSeq" id="WP_007589212.1">
    <property type="nucleotide sequence ID" value="NZ_AKAU01000195.1"/>
</dbReference>
<dbReference type="PANTHER" id="PTHR11895">
    <property type="entry name" value="TRANSAMIDASE"/>
    <property type="match status" value="1"/>
</dbReference>
<dbReference type="PANTHER" id="PTHR11895:SF7">
    <property type="entry name" value="GLUTAMYL-TRNA(GLN) AMIDOTRANSFERASE SUBUNIT A, MITOCHONDRIAL"/>
    <property type="match status" value="1"/>
</dbReference>
<evidence type="ECO:0000256" key="1">
    <source>
        <dbReference type="ARBA" id="ARBA00009199"/>
    </source>
</evidence>
<name>A0ABN0FCI7_9BURK</name>
<dbReference type="SUPFAM" id="SSF75304">
    <property type="entry name" value="Amidase signature (AS) enzymes"/>
    <property type="match status" value="1"/>
</dbReference>
<evidence type="ECO:0000313" key="4">
    <source>
        <dbReference type="Proteomes" id="UP000004980"/>
    </source>
</evidence>
<dbReference type="Proteomes" id="UP000004980">
    <property type="component" value="Unassembled WGS sequence"/>
</dbReference>
<comment type="caution">
    <text evidence="3">The sequence shown here is derived from an EMBL/GenBank/DDBJ whole genome shotgun (WGS) entry which is preliminary data.</text>
</comment>
<dbReference type="EMBL" id="AKAU01000195">
    <property type="protein sequence ID" value="EIM96367.1"/>
    <property type="molecule type" value="Genomic_DNA"/>
</dbReference>
<sequence length="438" mass="47200">MSTATTSVLATIVANRGNPRKIRDELERASSRADDVDKWLRAFTFRPADYDVEGKISLALAGLPIGVKDLFDTADMPTTYGSRVYTDHRPAEDATIVSLIKDFGGVVFGKTATTEFAWKDPAPTVNPVNRLHTPGGSSSGSAAAVGAGIVPLAVGTQTVGSIIRPAAFCGVVGYKPTFGQVSTKGIHPLSPSLDHVGFFARTIEDVAVANALFVSRNDGALSSEGAWKRWFSDKSLRTFRLGALKTPFWNMAAAPQQANFLVVIGLLRAAGVEVVFLDIEADLRVMTDAVRTILAREAYTTLDAFVRDYTPLVSRHIRELVEEGAKIPDSQYRDALDLQTDLRLRSRYVMQDCDALLTLPTLGQAPYGHLDTGDPRCCAPWSLVGMPAVSIPSGWSADGLPLGLQLVGQFGCDLELLRVAEFVEQVIGVVCLGQQECL</sequence>
<reference evidence="3 4" key="1">
    <citation type="journal article" date="2012" name="J. Bacteriol.">
        <title>Draft Genome Sequence of the Soil Bacterium Burkholderia terrae Strain BS001, Which Interacts with Fungal Surface Structures.</title>
        <authorList>
            <person name="Nazir R."/>
            <person name="Hansen M.A."/>
            <person name="Sorensen S."/>
            <person name="van Elsas J.D."/>
        </authorList>
    </citation>
    <scope>NUCLEOTIDE SEQUENCE [LARGE SCALE GENOMIC DNA]</scope>
    <source>
        <strain evidence="3 4">BS001</strain>
    </source>
</reference>
<protein>
    <submittedName>
        <fullName evidence="3">Amidase</fullName>
    </submittedName>
</protein>
<dbReference type="InterPro" id="IPR023631">
    <property type="entry name" value="Amidase_dom"/>
</dbReference>
<dbReference type="Gene3D" id="3.90.1300.10">
    <property type="entry name" value="Amidase signature (AS) domain"/>
    <property type="match status" value="1"/>
</dbReference>